<proteinExistence type="predicted"/>
<protein>
    <submittedName>
        <fullName evidence="2">Uncharacterized protein</fullName>
    </submittedName>
</protein>
<organism evidence="2 3">
    <name type="scientific">Bradyrhizobium niftali</name>
    <dbReference type="NCBI Taxonomy" id="2560055"/>
    <lineage>
        <taxon>Bacteria</taxon>
        <taxon>Pseudomonadati</taxon>
        <taxon>Pseudomonadota</taxon>
        <taxon>Alphaproteobacteria</taxon>
        <taxon>Hyphomicrobiales</taxon>
        <taxon>Nitrobacteraceae</taxon>
        <taxon>Bradyrhizobium</taxon>
    </lineage>
</organism>
<dbReference type="Proteomes" id="UP000297966">
    <property type="component" value="Unassembled WGS sequence"/>
</dbReference>
<evidence type="ECO:0000256" key="1">
    <source>
        <dbReference type="SAM" id="MobiDB-lite"/>
    </source>
</evidence>
<name>A0A4Y9M1Z3_9BRAD</name>
<dbReference type="AlphaFoldDB" id="A0A4Y9M1Z3"/>
<accession>A0A4Y9M1Z3</accession>
<feature type="region of interest" description="Disordered" evidence="1">
    <location>
        <begin position="33"/>
        <end position="63"/>
    </location>
</feature>
<gene>
    <name evidence="2" type="ORF">E4K65_09520</name>
</gene>
<dbReference type="EMBL" id="SPQT01000003">
    <property type="protein sequence ID" value="TFV49146.1"/>
    <property type="molecule type" value="Genomic_DNA"/>
</dbReference>
<keyword evidence="3" id="KW-1185">Reference proteome</keyword>
<sequence>MAWRVGIAPLMTPSTPLWPGREPVYRSAALSSMEPDRPWGQQGTELGMPAGASFREGRSRRTGKPGALCLHSVMAGHCPGHPRLALRHKERGSLGQARA</sequence>
<reference evidence="2 3" key="1">
    <citation type="submission" date="2019-03" db="EMBL/GenBank/DDBJ databases">
        <title>Bradyrhizobium diversity isolated from nodules of Chamaecrista fasciculata.</title>
        <authorList>
            <person name="Klepa M.S."/>
            <person name="Urquiaga M.O."/>
            <person name="Hungria M."/>
            <person name="Delamuta J.R."/>
        </authorList>
    </citation>
    <scope>NUCLEOTIDE SEQUENCE [LARGE SCALE GENOMIC DNA]</scope>
    <source>
        <strain evidence="2 3">CNPSo 3448</strain>
    </source>
</reference>
<evidence type="ECO:0000313" key="3">
    <source>
        <dbReference type="Proteomes" id="UP000297966"/>
    </source>
</evidence>
<comment type="caution">
    <text evidence="2">The sequence shown here is derived from an EMBL/GenBank/DDBJ whole genome shotgun (WGS) entry which is preliminary data.</text>
</comment>
<evidence type="ECO:0000313" key="2">
    <source>
        <dbReference type="EMBL" id="TFV49146.1"/>
    </source>
</evidence>